<dbReference type="InterPro" id="IPR036291">
    <property type="entry name" value="NAD(P)-bd_dom_sf"/>
</dbReference>
<feature type="domain" description="NAD-dependent epimerase/dehydratase" evidence="1">
    <location>
        <begin position="1"/>
        <end position="216"/>
    </location>
</feature>
<dbReference type="Gene3D" id="3.40.50.720">
    <property type="entry name" value="NAD(P)-binding Rossmann-like Domain"/>
    <property type="match status" value="1"/>
</dbReference>
<organism evidence="2 3">
    <name type="scientific">Catellatospora aurea</name>
    <dbReference type="NCBI Taxonomy" id="1337874"/>
    <lineage>
        <taxon>Bacteria</taxon>
        <taxon>Bacillati</taxon>
        <taxon>Actinomycetota</taxon>
        <taxon>Actinomycetes</taxon>
        <taxon>Micromonosporales</taxon>
        <taxon>Micromonosporaceae</taxon>
        <taxon>Catellatospora</taxon>
    </lineage>
</organism>
<keyword evidence="3" id="KW-1185">Reference proteome</keyword>
<dbReference type="PANTHER" id="PTHR12126:SF11">
    <property type="entry name" value="NADH DEHYDROGENASE [UBIQUINONE] 1 ALPHA SUBCOMPLEX SUBUNIT 9, MITOCHONDRIAL"/>
    <property type="match status" value="1"/>
</dbReference>
<dbReference type="PANTHER" id="PTHR12126">
    <property type="entry name" value="NADH-UBIQUINONE OXIDOREDUCTASE 39 KDA SUBUNIT-RELATED"/>
    <property type="match status" value="1"/>
</dbReference>
<protein>
    <submittedName>
        <fullName evidence="2">NAD-dependent epimerase/dehydratase family protein</fullName>
    </submittedName>
</protein>
<dbReference type="Proteomes" id="UP001596392">
    <property type="component" value="Unassembled WGS sequence"/>
</dbReference>
<accession>A0ABW2GUQ0</accession>
<comment type="caution">
    <text evidence="2">The sequence shown here is derived from an EMBL/GenBank/DDBJ whole genome shotgun (WGS) entry which is preliminary data.</text>
</comment>
<proteinExistence type="predicted"/>
<evidence type="ECO:0000313" key="3">
    <source>
        <dbReference type="Proteomes" id="UP001596392"/>
    </source>
</evidence>
<dbReference type="EMBL" id="JBHTAC010000009">
    <property type="protein sequence ID" value="MFC7243153.1"/>
    <property type="molecule type" value="Genomic_DNA"/>
</dbReference>
<evidence type="ECO:0000259" key="1">
    <source>
        <dbReference type="Pfam" id="PF01370"/>
    </source>
</evidence>
<gene>
    <name evidence="2" type="ORF">ACFQO7_11765</name>
</gene>
<name>A0ABW2GUQ0_9ACTN</name>
<dbReference type="SUPFAM" id="SSF51735">
    <property type="entry name" value="NAD(P)-binding Rossmann-fold domains"/>
    <property type="match status" value="1"/>
</dbReference>
<evidence type="ECO:0000313" key="2">
    <source>
        <dbReference type="EMBL" id="MFC7243153.1"/>
    </source>
</evidence>
<sequence>MIVFGGTWFVGRAVVAALVADGHTPLVVHRGHAEPTGLADAEHLHAERRSWPAHRDAFAAFEADAAIDVSAENGAGARAALDALPAGIRLVALSSIDVYRAYEGMLARRYTDAVPLTERSALRTARHVEGPHWENLELEEQYLAAGATVLRLGAVYGEHDYQRRFEPVLRRVRAGRAQLPVGAGNFLFSRVYVGDVAQAVLAALASEHARGECFNIVEAQTAPMGLFYEQVVAAADADLAPVRVGDEVLPADLRAGGFVGQHVLASAQKAREVLGWRDTDPHSALRRSVQWHVEHPPQNWDTDFSADDAALRTA</sequence>
<dbReference type="InterPro" id="IPR051207">
    <property type="entry name" value="ComplexI_NDUFA9_subunit"/>
</dbReference>
<reference evidence="3" key="1">
    <citation type="journal article" date="2019" name="Int. J. Syst. Evol. Microbiol.">
        <title>The Global Catalogue of Microorganisms (GCM) 10K type strain sequencing project: providing services to taxonomists for standard genome sequencing and annotation.</title>
        <authorList>
            <consortium name="The Broad Institute Genomics Platform"/>
            <consortium name="The Broad Institute Genome Sequencing Center for Infectious Disease"/>
            <person name="Wu L."/>
            <person name="Ma J."/>
        </authorList>
    </citation>
    <scope>NUCLEOTIDE SEQUENCE [LARGE SCALE GENOMIC DNA]</scope>
    <source>
        <strain evidence="3">CGMCC 1.9106</strain>
    </source>
</reference>
<dbReference type="InterPro" id="IPR001509">
    <property type="entry name" value="Epimerase_deHydtase"/>
</dbReference>
<dbReference type="RefSeq" id="WP_376806393.1">
    <property type="nucleotide sequence ID" value="NZ_JBHTAC010000009.1"/>
</dbReference>
<dbReference type="Pfam" id="PF01370">
    <property type="entry name" value="Epimerase"/>
    <property type="match status" value="1"/>
</dbReference>